<dbReference type="InterPro" id="IPR000182">
    <property type="entry name" value="GNAT_dom"/>
</dbReference>
<dbReference type="CDD" id="cd04301">
    <property type="entry name" value="NAT_SF"/>
    <property type="match status" value="1"/>
</dbReference>
<feature type="domain" description="N-acetyltransferase" evidence="1">
    <location>
        <begin position="8"/>
        <end position="169"/>
    </location>
</feature>
<sequence>MTDGIEQAEWRRLQAQDIAGVTAVANIVHPDFFEDEVVFRDRFKIYPAGCFVLAKGGEILGYGISHPWQLDSVPALNSVLGHLPKETSTYYIHDIALLPTVRSGGQASRVVELMAAQAERDGFATMALVAVNGSQGFWEKKGFIARDVPALEEKLKGYSDEAIYMARVG</sequence>
<dbReference type="Gene3D" id="3.40.630.30">
    <property type="match status" value="1"/>
</dbReference>
<dbReference type="OrthoDB" id="359414at2"/>
<dbReference type="SUPFAM" id="SSF55729">
    <property type="entry name" value="Acyl-CoA N-acyltransferases (Nat)"/>
    <property type="match status" value="1"/>
</dbReference>
<dbReference type="AlphaFoldDB" id="A0A256G220"/>
<organism evidence="2 3">
    <name type="scientific">Brucella thiophenivorans</name>
    <dbReference type="NCBI Taxonomy" id="571255"/>
    <lineage>
        <taxon>Bacteria</taxon>
        <taxon>Pseudomonadati</taxon>
        <taxon>Pseudomonadota</taxon>
        <taxon>Alphaproteobacteria</taxon>
        <taxon>Hyphomicrobiales</taxon>
        <taxon>Brucellaceae</taxon>
        <taxon>Brucella/Ochrobactrum group</taxon>
        <taxon>Brucella</taxon>
    </lineage>
</organism>
<keyword evidence="3" id="KW-1185">Reference proteome</keyword>
<name>A0A256G220_9HYPH</name>
<reference evidence="2 3" key="1">
    <citation type="submission" date="2017-07" db="EMBL/GenBank/DDBJ databases">
        <title>Phylogenetic study on the rhizospheric bacterium Ochrobactrum sp. A44.</title>
        <authorList>
            <person name="Krzyzanowska D.M."/>
            <person name="Ossowicki A."/>
            <person name="Rajewska M."/>
            <person name="Maciag T."/>
            <person name="Kaczynski Z."/>
            <person name="Czerwicka M."/>
            <person name="Jafra S."/>
        </authorList>
    </citation>
    <scope>NUCLEOTIDE SEQUENCE [LARGE SCALE GENOMIC DNA]</scope>
    <source>
        <strain evidence="2 3">DSM 7216</strain>
    </source>
</reference>
<dbReference type="PROSITE" id="PS51186">
    <property type="entry name" value="GNAT"/>
    <property type="match status" value="1"/>
</dbReference>
<dbReference type="Pfam" id="PF00583">
    <property type="entry name" value="Acetyltransf_1"/>
    <property type="match status" value="1"/>
</dbReference>
<accession>A0A256G220</accession>
<dbReference type="EMBL" id="NNRJ01000012">
    <property type="protein sequence ID" value="OYR21068.1"/>
    <property type="molecule type" value="Genomic_DNA"/>
</dbReference>
<evidence type="ECO:0000313" key="2">
    <source>
        <dbReference type="EMBL" id="OYR21068.1"/>
    </source>
</evidence>
<gene>
    <name evidence="2" type="ORF">CEV31_0689</name>
</gene>
<protein>
    <submittedName>
        <fullName evidence="2">Acetyltransferase family protein</fullName>
    </submittedName>
</protein>
<keyword evidence="2" id="KW-0808">Transferase</keyword>
<evidence type="ECO:0000313" key="3">
    <source>
        <dbReference type="Proteomes" id="UP000215590"/>
    </source>
</evidence>
<dbReference type="GO" id="GO:0016747">
    <property type="term" value="F:acyltransferase activity, transferring groups other than amino-acyl groups"/>
    <property type="evidence" value="ECO:0007669"/>
    <property type="project" value="InterPro"/>
</dbReference>
<dbReference type="InterPro" id="IPR016181">
    <property type="entry name" value="Acyl_CoA_acyltransferase"/>
</dbReference>
<dbReference type="Proteomes" id="UP000215590">
    <property type="component" value="Unassembled WGS sequence"/>
</dbReference>
<comment type="caution">
    <text evidence="2">The sequence shown here is derived from an EMBL/GenBank/DDBJ whole genome shotgun (WGS) entry which is preliminary data.</text>
</comment>
<evidence type="ECO:0000259" key="1">
    <source>
        <dbReference type="PROSITE" id="PS51186"/>
    </source>
</evidence>
<proteinExistence type="predicted"/>
<dbReference type="RefSeq" id="WP_094505456.1">
    <property type="nucleotide sequence ID" value="NZ_JBHEEK010000005.1"/>
</dbReference>